<feature type="domain" description="SAF" evidence="1">
    <location>
        <begin position="38"/>
        <end position="101"/>
    </location>
</feature>
<dbReference type="SMART" id="SM00858">
    <property type="entry name" value="SAF"/>
    <property type="match status" value="1"/>
</dbReference>
<evidence type="ECO:0000259" key="1">
    <source>
        <dbReference type="SMART" id="SM00858"/>
    </source>
</evidence>
<sequence>MPRIPRRRRWWLLAVAVVLAAVTAYGNYALIVGQDERVDVLVLVRGIGWGQQISDADLGVAKAVPDQPLASIPAVDRDRVVGQVARSTLPPGTLLAASQFTAQPVPGPGERLVGLAVKPGHLPARGLSAGDLVQVIAVMNSPGTDASQTAESPSAPFRARVLGVGPPDSTGGVTVDVVVGVDASAAATNAAAGQVVVVQLGPGA</sequence>
<evidence type="ECO:0000313" key="3">
    <source>
        <dbReference type="Proteomes" id="UP001500689"/>
    </source>
</evidence>
<dbReference type="Proteomes" id="UP001500689">
    <property type="component" value="Unassembled WGS sequence"/>
</dbReference>
<keyword evidence="3" id="KW-1185">Reference proteome</keyword>
<dbReference type="CDD" id="cd11614">
    <property type="entry name" value="SAF_CpaB_FlgA_like"/>
    <property type="match status" value="1"/>
</dbReference>
<gene>
    <name evidence="2" type="ORF">GCM10022222_86140</name>
</gene>
<dbReference type="Pfam" id="PF08666">
    <property type="entry name" value="SAF"/>
    <property type="match status" value="1"/>
</dbReference>
<protein>
    <recommendedName>
        <fullName evidence="1">SAF domain-containing protein</fullName>
    </recommendedName>
</protein>
<organism evidence="2 3">
    <name type="scientific">Amycolatopsis ultiminotia</name>
    <dbReference type="NCBI Taxonomy" id="543629"/>
    <lineage>
        <taxon>Bacteria</taxon>
        <taxon>Bacillati</taxon>
        <taxon>Actinomycetota</taxon>
        <taxon>Actinomycetes</taxon>
        <taxon>Pseudonocardiales</taxon>
        <taxon>Pseudonocardiaceae</taxon>
        <taxon>Amycolatopsis</taxon>
    </lineage>
</organism>
<accession>A0ABP6YRR5</accession>
<proteinExistence type="predicted"/>
<name>A0ABP6YRR5_9PSEU</name>
<evidence type="ECO:0000313" key="2">
    <source>
        <dbReference type="EMBL" id="GAA3588359.1"/>
    </source>
</evidence>
<dbReference type="EMBL" id="BAAAZN010000039">
    <property type="protein sequence ID" value="GAA3588359.1"/>
    <property type="molecule type" value="Genomic_DNA"/>
</dbReference>
<reference evidence="3" key="1">
    <citation type="journal article" date="2019" name="Int. J. Syst. Evol. Microbiol.">
        <title>The Global Catalogue of Microorganisms (GCM) 10K type strain sequencing project: providing services to taxonomists for standard genome sequencing and annotation.</title>
        <authorList>
            <consortium name="The Broad Institute Genomics Platform"/>
            <consortium name="The Broad Institute Genome Sequencing Center for Infectious Disease"/>
            <person name="Wu L."/>
            <person name="Ma J."/>
        </authorList>
    </citation>
    <scope>NUCLEOTIDE SEQUENCE [LARGE SCALE GENOMIC DNA]</scope>
    <source>
        <strain evidence="3">JCM 16898</strain>
    </source>
</reference>
<comment type="caution">
    <text evidence="2">The sequence shown here is derived from an EMBL/GenBank/DDBJ whole genome shotgun (WGS) entry which is preliminary data.</text>
</comment>
<dbReference type="InterPro" id="IPR013974">
    <property type="entry name" value="SAF"/>
</dbReference>